<dbReference type="SUPFAM" id="SSF47413">
    <property type="entry name" value="lambda repressor-like DNA-binding domains"/>
    <property type="match status" value="1"/>
</dbReference>
<accession>A0ABT0GLB4</accession>
<sequence length="250" mass="28789">MRQTTAIHLALKKLLKAHGKTYAEAAVVLELSEASVKRLFARAELSLERLERLCDWIHVDLADLVEQAQAVQPLVTQLTPEQERELLKDPALLLTTFLVLNRWKESEILAVYAFSKPQLTLMLIRLEKIGLIELMPFDRIKLRTARNFAWRKDGPIQRYFAERVLPEFLGTRFADPGERMHFVGGMLSRASVHKLHEAMEALARQLDALVEADLGLPVEERHGVSLLAALRPWEFTEFTKLRRGPRQKYF</sequence>
<dbReference type="RefSeq" id="WP_248211191.1">
    <property type="nucleotide sequence ID" value="NZ_JALNMH010000016.1"/>
</dbReference>
<gene>
    <name evidence="2" type="ORF">M0G41_16835</name>
</gene>
<dbReference type="EMBL" id="JALNMH010000016">
    <property type="protein sequence ID" value="MCK7595327.1"/>
    <property type="molecule type" value="Genomic_DNA"/>
</dbReference>
<evidence type="ECO:0000313" key="3">
    <source>
        <dbReference type="Proteomes" id="UP001431449"/>
    </source>
</evidence>
<evidence type="ECO:0000259" key="1">
    <source>
        <dbReference type="Pfam" id="PF13443"/>
    </source>
</evidence>
<comment type="caution">
    <text evidence="2">The sequence shown here is derived from an EMBL/GenBank/DDBJ whole genome shotgun (WGS) entry which is preliminary data.</text>
</comment>
<evidence type="ECO:0000313" key="2">
    <source>
        <dbReference type="EMBL" id="MCK7595327.1"/>
    </source>
</evidence>
<dbReference type="InterPro" id="IPR010982">
    <property type="entry name" value="Lambda_DNA-bd_dom_sf"/>
</dbReference>
<name>A0ABT0GLB4_9GAMM</name>
<proteinExistence type="predicted"/>
<reference evidence="2" key="1">
    <citation type="submission" date="2022-04" db="EMBL/GenBank/DDBJ databases">
        <title>Lysobacter sp. CAU 1642 isolated from sea sand.</title>
        <authorList>
            <person name="Kim W."/>
        </authorList>
    </citation>
    <scope>NUCLEOTIDE SEQUENCE</scope>
    <source>
        <strain evidence="2">CAU 1642</strain>
    </source>
</reference>
<dbReference type="InterPro" id="IPR001387">
    <property type="entry name" value="Cro/C1-type_HTH"/>
</dbReference>
<feature type="domain" description="HTH cro/C1-type" evidence="1">
    <location>
        <begin position="11"/>
        <end position="66"/>
    </location>
</feature>
<dbReference type="Proteomes" id="UP001431449">
    <property type="component" value="Unassembled WGS sequence"/>
</dbReference>
<keyword evidence="3" id="KW-1185">Reference proteome</keyword>
<protein>
    <submittedName>
        <fullName evidence="2">Helix-turn-helix transcriptional regulator</fullName>
    </submittedName>
</protein>
<dbReference type="Pfam" id="PF13443">
    <property type="entry name" value="HTH_26"/>
    <property type="match status" value="1"/>
</dbReference>
<organism evidence="2 3">
    <name type="scientific">Pseudomarimonas salicorniae</name>
    <dbReference type="NCBI Taxonomy" id="2933270"/>
    <lineage>
        <taxon>Bacteria</taxon>
        <taxon>Pseudomonadati</taxon>
        <taxon>Pseudomonadota</taxon>
        <taxon>Gammaproteobacteria</taxon>
        <taxon>Lysobacterales</taxon>
        <taxon>Lysobacteraceae</taxon>
        <taxon>Pseudomarimonas</taxon>
    </lineage>
</organism>